<dbReference type="EMBL" id="FOGG01000001">
    <property type="protein sequence ID" value="SEQ78107.1"/>
    <property type="molecule type" value="Genomic_DNA"/>
</dbReference>
<dbReference type="Pfam" id="PF10825">
    <property type="entry name" value="DUF2752"/>
    <property type="match status" value="1"/>
</dbReference>
<keyword evidence="3" id="KW-1185">Reference proteome</keyword>
<dbReference type="InterPro" id="IPR021215">
    <property type="entry name" value="DUF2752"/>
</dbReference>
<sequence>MKYIKSFPLELLFWISALVLLATANAHEHHFTLCPLANLGFEGWCPGCGLGRSISYIFHGEFANSFKEHWLGFPAVLIIMHRIYTLIKQIKRQKISIINT</sequence>
<keyword evidence="1" id="KW-1133">Transmembrane helix</keyword>
<evidence type="ECO:0008006" key="4">
    <source>
        <dbReference type="Google" id="ProtNLM"/>
    </source>
</evidence>
<dbReference type="Proteomes" id="UP000199572">
    <property type="component" value="Unassembled WGS sequence"/>
</dbReference>
<dbReference type="RefSeq" id="WP_090879673.1">
    <property type="nucleotide sequence ID" value="NZ_FOGG01000001.1"/>
</dbReference>
<proteinExistence type="predicted"/>
<name>A0A1H9IUB0_9SPHI</name>
<dbReference type="STRING" id="390241.SAMN04488023_10189"/>
<dbReference type="OrthoDB" id="1525013at2"/>
<evidence type="ECO:0000313" key="3">
    <source>
        <dbReference type="Proteomes" id="UP000199572"/>
    </source>
</evidence>
<evidence type="ECO:0000256" key="1">
    <source>
        <dbReference type="SAM" id="Phobius"/>
    </source>
</evidence>
<dbReference type="AlphaFoldDB" id="A0A1H9IUB0"/>
<protein>
    <recommendedName>
        <fullName evidence="4">DUF2752 domain-containing protein</fullName>
    </recommendedName>
</protein>
<feature type="transmembrane region" description="Helical" evidence="1">
    <location>
        <begin position="70"/>
        <end position="87"/>
    </location>
</feature>
<keyword evidence="1" id="KW-0472">Membrane</keyword>
<gene>
    <name evidence="2" type="ORF">SAMN04488023_10189</name>
</gene>
<evidence type="ECO:0000313" key="2">
    <source>
        <dbReference type="EMBL" id="SEQ78107.1"/>
    </source>
</evidence>
<organism evidence="2 3">
    <name type="scientific">Pedobacter rhizosphaerae</name>
    <dbReference type="NCBI Taxonomy" id="390241"/>
    <lineage>
        <taxon>Bacteria</taxon>
        <taxon>Pseudomonadati</taxon>
        <taxon>Bacteroidota</taxon>
        <taxon>Sphingobacteriia</taxon>
        <taxon>Sphingobacteriales</taxon>
        <taxon>Sphingobacteriaceae</taxon>
        <taxon>Pedobacter</taxon>
    </lineage>
</organism>
<keyword evidence="1" id="KW-0812">Transmembrane</keyword>
<reference evidence="2 3" key="1">
    <citation type="submission" date="2016-10" db="EMBL/GenBank/DDBJ databases">
        <authorList>
            <person name="de Groot N.N."/>
        </authorList>
    </citation>
    <scope>NUCLEOTIDE SEQUENCE [LARGE SCALE GENOMIC DNA]</scope>
    <source>
        <strain evidence="2 3">DSM 18610</strain>
    </source>
</reference>
<accession>A0A1H9IUB0</accession>